<dbReference type="SMART" id="SM00256">
    <property type="entry name" value="FBOX"/>
    <property type="match status" value="1"/>
</dbReference>
<dbReference type="PANTHER" id="PTHR31111:SF138">
    <property type="entry name" value="F-BOX ASSOCIATED DOMAIN-CONTAINING PROTEIN"/>
    <property type="match status" value="1"/>
</dbReference>
<dbReference type="Gene3D" id="1.20.1280.50">
    <property type="match status" value="1"/>
</dbReference>
<dbReference type="InterPro" id="IPR001810">
    <property type="entry name" value="F-box_dom"/>
</dbReference>
<name>A0AA41UXD2_PAPNU</name>
<dbReference type="InterPro" id="IPR017451">
    <property type="entry name" value="F-box-assoc_interact_dom"/>
</dbReference>
<dbReference type="SUPFAM" id="SSF81383">
    <property type="entry name" value="F-box domain"/>
    <property type="match status" value="1"/>
</dbReference>
<dbReference type="Proteomes" id="UP001177140">
    <property type="component" value="Unassembled WGS sequence"/>
</dbReference>
<dbReference type="InterPro" id="IPR036047">
    <property type="entry name" value="F-box-like_dom_sf"/>
</dbReference>
<reference evidence="2" key="1">
    <citation type="submission" date="2022-03" db="EMBL/GenBank/DDBJ databases">
        <title>A functionally conserved STORR gene fusion in Papaver species that diverged 16.8 million years ago.</title>
        <authorList>
            <person name="Catania T."/>
        </authorList>
    </citation>
    <scope>NUCLEOTIDE SEQUENCE</scope>
    <source>
        <strain evidence="2">S-191538</strain>
    </source>
</reference>
<evidence type="ECO:0000313" key="2">
    <source>
        <dbReference type="EMBL" id="MCL7023387.1"/>
    </source>
</evidence>
<dbReference type="Pfam" id="PF00646">
    <property type="entry name" value="F-box"/>
    <property type="match status" value="1"/>
</dbReference>
<sequence>MDVLRSDECSNIIDKLPDDSFYNLATSSRACSWIPSIRSRLDVIRSSFFNLFDDDDDDDACSGGEKKIEVREATLLDIFWIDEACKIIIEKLDVDSVVALSSSCWVLYSNKFIRRYLRIGSSRRYSNLLDDTSMLEILSNLPVKSLTKFKCVSKNWKSLFLDSDFIQLHLSKSQLQLFVMMYKTSSISVYTTSDGFGGGQALLKVKIPWSQVFILEPIHGLFCFIDMPESLSRVYNVATQESTSWLKTPLPLMAGHSVTTIPTYGFGFDPDSGKHKILCIWEIARYGGTILGKAEHEVQVLTVGEKEWRIIDEVPPIRPFGAAVYANGSIYRRNRGDNFFEPPNVEAILAFDIGKEKFRVIPIPDEIINSHRFPINRRRAEYLLQVDGHLAIIDRLYADEVMLWISDDDFRYQTERKWSGQRIKLPFPCLDGERLYIRAIEGTKQLIFKPNEATDFVILHIYNRDTNKFLKIKISDLSPSKRPFIYGMITTHETLLPVQKIEEIDD</sequence>
<organism evidence="2 3">
    <name type="scientific">Papaver nudicaule</name>
    <name type="common">Iceland poppy</name>
    <dbReference type="NCBI Taxonomy" id="74823"/>
    <lineage>
        <taxon>Eukaryota</taxon>
        <taxon>Viridiplantae</taxon>
        <taxon>Streptophyta</taxon>
        <taxon>Embryophyta</taxon>
        <taxon>Tracheophyta</taxon>
        <taxon>Spermatophyta</taxon>
        <taxon>Magnoliopsida</taxon>
        <taxon>Ranunculales</taxon>
        <taxon>Papaveraceae</taxon>
        <taxon>Papaveroideae</taxon>
        <taxon>Papaver</taxon>
    </lineage>
</organism>
<dbReference type="PANTHER" id="PTHR31111">
    <property type="entry name" value="BNAA05G37150D PROTEIN-RELATED"/>
    <property type="match status" value="1"/>
</dbReference>
<accession>A0AA41UXD2</accession>
<dbReference type="EMBL" id="JAJJMA010021681">
    <property type="protein sequence ID" value="MCL7023387.1"/>
    <property type="molecule type" value="Genomic_DNA"/>
</dbReference>
<proteinExistence type="predicted"/>
<evidence type="ECO:0000313" key="3">
    <source>
        <dbReference type="Proteomes" id="UP001177140"/>
    </source>
</evidence>
<dbReference type="AlphaFoldDB" id="A0AA41UXD2"/>
<dbReference type="InterPro" id="IPR013187">
    <property type="entry name" value="F-box-assoc_dom_typ3"/>
</dbReference>
<dbReference type="Pfam" id="PF08268">
    <property type="entry name" value="FBA_3"/>
    <property type="match status" value="1"/>
</dbReference>
<feature type="domain" description="F-box" evidence="1">
    <location>
        <begin position="129"/>
        <end position="169"/>
    </location>
</feature>
<protein>
    <recommendedName>
        <fullName evidence="1">F-box domain-containing protein</fullName>
    </recommendedName>
</protein>
<evidence type="ECO:0000259" key="1">
    <source>
        <dbReference type="SMART" id="SM00256"/>
    </source>
</evidence>
<comment type="caution">
    <text evidence="2">The sequence shown here is derived from an EMBL/GenBank/DDBJ whole genome shotgun (WGS) entry which is preliminary data.</text>
</comment>
<keyword evidence="3" id="KW-1185">Reference proteome</keyword>
<dbReference type="NCBIfam" id="TIGR01640">
    <property type="entry name" value="F_box_assoc_1"/>
    <property type="match status" value="1"/>
</dbReference>
<gene>
    <name evidence="2" type="ORF">MKW94_029460</name>
</gene>